<feature type="region of interest" description="Disordered" evidence="1">
    <location>
        <begin position="485"/>
        <end position="525"/>
    </location>
</feature>
<accession>A0AAW2NRV7</accession>
<proteinExistence type="predicted"/>
<dbReference type="AlphaFoldDB" id="A0AAW2NRV7"/>
<evidence type="ECO:0000259" key="2">
    <source>
        <dbReference type="Pfam" id="PF03108"/>
    </source>
</evidence>
<protein>
    <submittedName>
        <fullName evidence="4">Uncharacterized protein</fullName>
    </submittedName>
</protein>
<dbReference type="EMBL" id="JACGWJ010000019">
    <property type="protein sequence ID" value="KAL0346023.1"/>
    <property type="molecule type" value="Genomic_DNA"/>
</dbReference>
<dbReference type="InterPro" id="IPR018289">
    <property type="entry name" value="MULE_transposase_dom"/>
</dbReference>
<evidence type="ECO:0000313" key="4">
    <source>
        <dbReference type="EMBL" id="KAL0346023.1"/>
    </source>
</evidence>
<feature type="region of interest" description="Disordered" evidence="1">
    <location>
        <begin position="1"/>
        <end position="58"/>
    </location>
</feature>
<reference evidence="4" key="1">
    <citation type="submission" date="2020-06" db="EMBL/GenBank/DDBJ databases">
        <authorList>
            <person name="Li T."/>
            <person name="Hu X."/>
            <person name="Zhang T."/>
            <person name="Song X."/>
            <person name="Zhang H."/>
            <person name="Dai N."/>
            <person name="Sheng W."/>
            <person name="Hou X."/>
            <person name="Wei L."/>
        </authorList>
    </citation>
    <scope>NUCLEOTIDE SEQUENCE</scope>
    <source>
        <strain evidence="4">G02</strain>
        <tissue evidence="4">Leaf</tissue>
    </source>
</reference>
<comment type="caution">
    <text evidence="4">The sequence shown here is derived from an EMBL/GenBank/DDBJ whole genome shotgun (WGS) entry which is preliminary data.</text>
</comment>
<evidence type="ECO:0000259" key="3">
    <source>
        <dbReference type="Pfam" id="PF10551"/>
    </source>
</evidence>
<organism evidence="4">
    <name type="scientific">Sesamum radiatum</name>
    <name type="common">Black benniseed</name>
    <dbReference type="NCBI Taxonomy" id="300843"/>
    <lineage>
        <taxon>Eukaryota</taxon>
        <taxon>Viridiplantae</taxon>
        <taxon>Streptophyta</taxon>
        <taxon>Embryophyta</taxon>
        <taxon>Tracheophyta</taxon>
        <taxon>Spermatophyta</taxon>
        <taxon>Magnoliopsida</taxon>
        <taxon>eudicotyledons</taxon>
        <taxon>Gunneridae</taxon>
        <taxon>Pentapetalae</taxon>
        <taxon>asterids</taxon>
        <taxon>lamiids</taxon>
        <taxon>Lamiales</taxon>
        <taxon>Pedaliaceae</taxon>
        <taxon>Sesamum</taxon>
    </lineage>
</organism>
<dbReference type="PANTHER" id="PTHR31973">
    <property type="entry name" value="POLYPROTEIN, PUTATIVE-RELATED"/>
    <property type="match status" value="1"/>
</dbReference>
<gene>
    <name evidence="4" type="ORF">Sradi_4433600</name>
</gene>
<reference evidence="4" key="2">
    <citation type="journal article" date="2024" name="Plant">
        <title>Genomic evolution and insights into agronomic trait innovations of Sesamum species.</title>
        <authorList>
            <person name="Miao H."/>
            <person name="Wang L."/>
            <person name="Qu L."/>
            <person name="Liu H."/>
            <person name="Sun Y."/>
            <person name="Le M."/>
            <person name="Wang Q."/>
            <person name="Wei S."/>
            <person name="Zheng Y."/>
            <person name="Lin W."/>
            <person name="Duan Y."/>
            <person name="Cao H."/>
            <person name="Xiong S."/>
            <person name="Wang X."/>
            <person name="Wei L."/>
            <person name="Li C."/>
            <person name="Ma Q."/>
            <person name="Ju M."/>
            <person name="Zhao R."/>
            <person name="Li G."/>
            <person name="Mu C."/>
            <person name="Tian Q."/>
            <person name="Mei H."/>
            <person name="Zhang T."/>
            <person name="Gao T."/>
            <person name="Zhang H."/>
        </authorList>
    </citation>
    <scope>NUCLEOTIDE SEQUENCE</scope>
    <source>
        <strain evidence="4">G02</strain>
    </source>
</reference>
<dbReference type="Pfam" id="PF03108">
    <property type="entry name" value="DBD_Tnp_Mut"/>
    <property type="match status" value="1"/>
</dbReference>
<sequence>MAYKTDDLENVEGGNEEGSEEGATEEGVEGDDDDGTDEDGTEEEGVEGDDDEGMSDEEFLDDPFVGLLNKIGFTIPKNPMQKIKLEKGMVFTNVDMFREVLKEYVIREGFQVKRIKNEKSRVTTVFAAEGCSWRVHASPLPDGETFMIKTLEGPYGGVLLATIGLDGNNGLFPMAYAVVEVESKDSWMYFFTCLEEMLGEFNDDKPWTFITDRQKEILCYTLKLCRGICKDLVECISELVPNAINRKCCRHIYANFRQQLAGMMLKKYFWQAARSYTVSGFNFVMFKLKEHKPAAYEWLKNIPVHMWARHAFDVRLKNDHVTNNLSESFNNWVGDLRSKPVLSLLDGLRAKIMSRLHKRFQKGCTMQSEVVTNVLNKHTVKLYILSLILHWPEMELEPANLLPPPLKRIPGRPRRNKRREHGEKTNVAASKRSFTLKCRLCGEFGHNKRTCQRVPVRNRKGNKRKQVAQEFEVDIPLSQIIRSMKRSRNQSTGGTQRGSQPTVDTIALGSQDGAPATASCSQPMPSELDGFWRIK</sequence>
<evidence type="ECO:0000256" key="1">
    <source>
        <dbReference type="SAM" id="MobiDB-lite"/>
    </source>
</evidence>
<feature type="domain" description="Transposase MuDR plant" evidence="2">
    <location>
        <begin position="83"/>
        <end position="148"/>
    </location>
</feature>
<feature type="compositionally biased region" description="Polar residues" evidence="1">
    <location>
        <begin position="489"/>
        <end position="503"/>
    </location>
</feature>
<dbReference type="Pfam" id="PF10551">
    <property type="entry name" value="MULE"/>
    <property type="match status" value="1"/>
</dbReference>
<name>A0AAW2NRV7_SESRA</name>
<dbReference type="PANTHER" id="PTHR31973:SF187">
    <property type="entry name" value="MUTATOR TRANSPOSASE MUDRA PROTEIN"/>
    <property type="match status" value="1"/>
</dbReference>
<dbReference type="InterPro" id="IPR004332">
    <property type="entry name" value="Transposase_MuDR"/>
</dbReference>
<feature type="compositionally biased region" description="Acidic residues" evidence="1">
    <location>
        <begin position="8"/>
        <end position="58"/>
    </location>
</feature>
<feature type="domain" description="MULE transposase" evidence="3">
    <location>
        <begin position="155"/>
        <end position="218"/>
    </location>
</feature>